<evidence type="ECO:0000313" key="17">
    <source>
        <dbReference type="Proteomes" id="UP000069850"/>
    </source>
</evidence>
<keyword evidence="11" id="KW-0460">Magnesium</keyword>
<evidence type="ECO:0000256" key="5">
    <source>
        <dbReference type="ARBA" id="ARBA00011820"/>
    </source>
</evidence>
<proteinExistence type="inferred from homology"/>
<comment type="cofactor">
    <cofactor evidence="2">
        <name>Mg(2+)</name>
        <dbReference type="ChEBI" id="CHEBI:18420"/>
    </cofactor>
</comment>
<dbReference type="UniPathway" id="UPA00138"/>
<dbReference type="PANTHER" id="PTHR38341:SF1">
    <property type="entry name" value="FRUCTOSE-1,6-BISPHOSPHATE ALDOLASE_PHOSPHATASE"/>
    <property type="match status" value="1"/>
</dbReference>
<keyword evidence="14" id="KW-0119">Carbohydrate metabolism</keyword>
<evidence type="ECO:0000256" key="14">
    <source>
        <dbReference type="ARBA" id="ARBA00023277"/>
    </source>
</evidence>
<dbReference type="GO" id="GO:0006094">
    <property type="term" value="P:gluconeogenesis"/>
    <property type="evidence" value="ECO:0007669"/>
    <property type="project" value="UniProtKB-UniPathway"/>
</dbReference>
<dbReference type="GO" id="GO:0042132">
    <property type="term" value="F:fructose 1,6-bisphosphate 1-phosphatase activity"/>
    <property type="evidence" value="ECO:0007669"/>
    <property type="project" value="UniProtKB-EC"/>
</dbReference>
<keyword evidence="9" id="KW-0479">Metal-binding</keyword>
<dbReference type="AlphaFoldDB" id="A0A0X3BLQ5"/>
<comment type="catalytic activity">
    <reaction evidence="1">
        <text>beta-D-fructose 1,6-bisphosphate + H2O = beta-D-fructose 6-phosphate + phosphate</text>
        <dbReference type="Rhea" id="RHEA:11064"/>
        <dbReference type="ChEBI" id="CHEBI:15377"/>
        <dbReference type="ChEBI" id="CHEBI:32966"/>
        <dbReference type="ChEBI" id="CHEBI:43474"/>
        <dbReference type="ChEBI" id="CHEBI:57634"/>
        <dbReference type="EC" id="3.1.3.11"/>
    </reaction>
</comment>
<dbReference type="GO" id="GO:0046872">
    <property type="term" value="F:metal ion binding"/>
    <property type="evidence" value="ECO:0007669"/>
    <property type="project" value="UniProtKB-KW"/>
</dbReference>
<accession>A0A0X3BLQ5</accession>
<keyword evidence="8" id="KW-0312">Gluconeogenesis</keyword>
<dbReference type="EMBL" id="LT158599">
    <property type="protein sequence ID" value="CVK32859.1"/>
    <property type="molecule type" value="Genomic_DNA"/>
</dbReference>
<sequence>MVKTTVSVIKADVGSYPGHSRTHPKLLEVAARMLKEAEGSTIIDSYVTHCGDDLELIMTHTKGEDNEEIHELAWNVFLECAKIAKEMKLYGAGQDLLADAFSGNVKGMGPGVAEMEFEERGSDPLLVFMADKTEPGAWNYFLYKIFADPFSTSGLVIDPRCTRGSPSRSTTSWRSGGSGSIHRKSHTASLPISERRAVM</sequence>
<dbReference type="PANTHER" id="PTHR38341">
    <property type="entry name" value="FRUCTOSE-1,6-BISPHOSPHATE ALDOLASE/PHOSPHATASE"/>
    <property type="match status" value="1"/>
</dbReference>
<keyword evidence="13" id="KW-0704">Schiff base</keyword>
<dbReference type="Proteomes" id="UP000069850">
    <property type="component" value="Chromosome 1"/>
</dbReference>
<evidence type="ECO:0000256" key="15">
    <source>
        <dbReference type="SAM" id="MobiDB-lite"/>
    </source>
</evidence>
<evidence type="ECO:0000256" key="11">
    <source>
        <dbReference type="ARBA" id="ARBA00022842"/>
    </source>
</evidence>
<evidence type="ECO:0000313" key="16">
    <source>
        <dbReference type="EMBL" id="CVK32859.1"/>
    </source>
</evidence>
<evidence type="ECO:0000256" key="1">
    <source>
        <dbReference type="ARBA" id="ARBA00001273"/>
    </source>
</evidence>
<gene>
    <name evidence="16" type="ORF">MMAB1_1646</name>
</gene>
<dbReference type="SUPFAM" id="SSF111249">
    <property type="entry name" value="Sulfolobus fructose-1,6-bisphosphatase-like"/>
    <property type="match status" value="1"/>
</dbReference>
<keyword evidence="10" id="KW-0378">Hydrolase</keyword>
<dbReference type="EC" id="3.1.3.11" evidence="6"/>
<protein>
    <recommendedName>
        <fullName evidence="7">Fructose-1,6-bisphosphate aldolase/phosphatase</fullName>
        <ecNumber evidence="6">3.1.3.11</ecNumber>
    </recommendedName>
</protein>
<dbReference type="InterPro" id="IPR002803">
    <property type="entry name" value="FBPase_V"/>
</dbReference>
<evidence type="ECO:0000256" key="6">
    <source>
        <dbReference type="ARBA" id="ARBA00013093"/>
    </source>
</evidence>
<evidence type="ECO:0000256" key="2">
    <source>
        <dbReference type="ARBA" id="ARBA00001946"/>
    </source>
</evidence>
<reference evidence="16 17" key="1">
    <citation type="submission" date="2016-01" db="EMBL/GenBank/DDBJ databases">
        <authorList>
            <person name="Manzoor S."/>
        </authorList>
    </citation>
    <scope>NUCLEOTIDE SEQUENCE [LARGE SCALE GENOMIC DNA]</scope>
    <source>
        <strain evidence="16">Methanoculleus sp MAB1</strain>
    </source>
</reference>
<feature type="region of interest" description="Disordered" evidence="15">
    <location>
        <begin position="161"/>
        <end position="199"/>
    </location>
</feature>
<comment type="pathway">
    <text evidence="3">Carbohydrate biosynthesis; gluconeogenesis.</text>
</comment>
<keyword evidence="12" id="KW-0456">Lyase</keyword>
<organism evidence="16 17">
    <name type="scientific">Methanoculleus bourgensis</name>
    <dbReference type="NCBI Taxonomy" id="83986"/>
    <lineage>
        <taxon>Archaea</taxon>
        <taxon>Methanobacteriati</taxon>
        <taxon>Methanobacteriota</taxon>
        <taxon>Stenosarchaea group</taxon>
        <taxon>Methanomicrobia</taxon>
        <taxon>Methanomicrobiales</taxon>
        <taxon>Methanomicrobiaceae</taxon>
        <taxon>Methanoculleus</taxon>
    </lineage>
</organism>
<name>A0A0X3BLQ5_9EURY</name>
<dbReference type="Pfam" id="PF01950">
    <property type="entry name" value="FBPase_3"/>
    <property type="match status" value="1"/>
</dbReference>
<evidence type="ECO:0000256" key="3">
    <source>
        <dbReference type="ARBA" id="ARBA00004742"/>
    </source>
</evidence>
<dbReference type="InterPro" id="IPR036076">
    <property type="entry name" value="FBPase_V_sf"/>
</dbReference>
<evidence type="ECO:0000256" key="12">
    <source>
        <dbReference type="ARBA" id="ARBA00023239"/>
    </source>
</evidence>
<comment type="subunit">
    <text evidence="5">Homooctamer; dimer of tetramers.</text>
</comment>
<evidence type="ECO:0000256" key="4">
    <source>
        <dbReference type="ARBA" id="ARBA00010693"/>
    </source>
</evidence>
<dbReference type="KEGG" id="mema:MMAB1_1646"/>
<evidence type="ECO:0000256" key="9">
    <source>
        <dbReference type="ARBA" id="ARBA00022723"/>
    </source>
</evidence>
<evidence type="ECO:0000256" key="13">
    <source>
        <dbReference type="ARBA" id="ARBA00023270"/>
    </source>
</evidence>
<evidence type="ECO:0000256" key="8">
    <source>
        <dbReference type="ARBA" id="ARBA00022432"/>
    </source>
</evidence>
<comment type="similarity">
    <text evidence="4">Belongs to the FBP aldolase/phosphatase family.</text>
</comment>
<evidence type="ECO:0000256" key="7">
    <source>
        <dbReference type="ARBA" id="ARBA00018635"/>
    </source>
</evidence>
<evidence type="ECO:0000256" key="10">
    <source>
        <dbReference type="ARBA" id="ARBA00022801"/>
    </source>
</evidence>
<feature type="compositionally biased region" description="Low complexity" evidence="15">
    <location>
        <begin position="162"/>
        <end position="175"/>
    </location>
</feature>
<dbReference type="GO" id="GO:0016829">
    <property type="term" value="F:lyase activity"/>
    <property type="evidence" value="ECO:0007669"/>
    <property type="project" value="UniProtKB-KW"/>
</dbReference>